<keyword evidence="6" id="KW-0865">Zymogen</keyword>
<proteinExistence type="inferred from homology"/>
<accession>A0ABQ7SBX4</accession>
<comment type="similarity">
    <text evidence="2 6">Belongs to the eukaryotic AdoMetDC family.</text>
</comment>
<gene>
    <name evidence="8" type="primary">SamDC</name>
    <name evidence="8" type="ORF">GZH46_00566</name>
</gene>
<dbReference type="Pfam" id="PF01536">
    <property type="entry name" value="SAM_decarbox"/>
    <property type="match status" value="1"/>
</dbReference>
<dbReference type="Gene3D" id="3.60.90.10">
    <property type="entry name" value="S-adenosylmethionine decarboxylase"/>
    <property type="match status" value="1"/>
</dbReference>
<dbReference type="EC" id="4.1.1.50" evidence="6"/>
<dbReference type="SUPFAM" id="SSF56276">
    <property type="entry name" value="S-adenosylmethionine decarboxylase"/>
    <property type="match status" value="1"/>
</dbReference>
<keyword evidence="3 6" id="KW-0745">Spermidine biosynthesis</keyword>
<organism evidence="8 9">
    <name type="scientific">Fragariocoptes setiger</name>
    <dbReference type="NCBI Taxonomy" id="1670756"/>
    <lineage>
        <taxon>Eukaryota</taxon>
        <taxon>Metazoa</taxon>
        <taxon>Ecdysozoa</taxon>
        <taxon>Arthropoda</taxon>
        <taxon>Chelicerata</taxon>
        <taxon>Arachnida</taxon>
        <taxon>Acari</taxon>
        <taxon>Acariformes</taxon>
        <taxon>Trombidiformes</taxon>
        <taxon>Prostigmata</taxon>
        <taxon>Eupodina</taxon>
        <taxon>Eriophyoidea</taxon>
        <taxon>Phytoptidae</taxon>
        <taxon>Fragariocoptes</taxon>
    </lineage>
</organism>
<comment type="pathway">
    <text evidence="1 6">Amine and polyamine biosynthesis; S-adenosylmethioninamine biosynthesis; S-adenosylmethioninamine from S-adenosyl-L-methionine: step 1/1.</text>
</comment>
<evidence type="ECO:0000256" key="1">
    <source>
        <dbReference type="ARBA" id="ARBA00004911"/>
    </source>
</evidence>
<dbReference type="PIRSF" id="PIRSF001355">
    <property type="entry name" value="S-AdenosylMet_decarboxylase"/>
    <property type="match status" value="1"/>
</dbReference>
<evidence type="ECO:0000256" key="5">
    <source>
        <dbReference type="ARBA" id="ARBA00048112"/>
    </source>
</evidence>
<protein>
    <recommendedName>
        <fullName evidence="6">S-adenosylmethionine decarboxylase proenzyme</fullName>
        <ecNumber evidence="6">4.1.1.50</ecNumber>
    </recommendedName>
</protein>
<dbReference type="EMBL" id="JAIFTH010000061">
    <property type="protein sequence ID" value="KAG9510876.1"/>
    <property type="molecule type" value="Genomic_DNA"/>
</dbReference>
<name>A0ABQ7SBX4_9ACAR</name>
<dbReference type="NCBIfam" id="TIGR00535">
    <property type="entry name" value="SAM_DCase"/>
    <property type="match status" value="1"/>
</dbReference>
<keyword evidence="6" id="KW-0210">Decarboxylase</keyword>
<dbReference type="InterPro" id="IPR048283">
    <property type="entry name" value="AdoMetDC-like"/>
</dbReference>
<keyword evidence="4 6" id="KW-0620">Polyamine biosynthesis</keyword>
<sequence length="376" mass="43281">MNPIKISNPSIVTANHLTDMLSRQNSQQSLSSPSSEDSSDDISKDIVSDSDERFYEGTEKLLEIWFGRSDNCTDNCDLRKIQRPAWDALLKFAQCEIISFRRTESIDGYVLSESAMFISKDRFIIKTCGQTTLLRCIEPLLYLVREIAGFDEILDVFYSRKSFMRPDLQDKTHSRFDNEIETLDSVFEVGSAYCLGRVNRDCWYLYTLHPEKGVTVPDQTLELIMVDLDEEVMSIFTRATSETARDATIKSGIDKIFPGMVIDDYLFTPCGYSMNGYIKSGHYVTIHITPEVDFSYVSFETNAPQASYLELIQKIIRMFVPGKFIMTIFANEASVAFNNSYEYKSSSFNDYRREELQFCRFKNYELTFGTFAREPS</sequence>
<evidence type="ECO:0000256" key="6">
    <source>
        <dbReference type="PIRNR" id="PIRNR001355"/>
    </source>
</evidence>
<evidence type="ECO:0000313" key="9">
    <source>
        <dbReference type="Proteomes" id="UP000825002"/>
    </source>
</evidence>
<keyword evidence="6" id="KW-0670">Pyruvate</keyword>
<feature type="region of interest" description="Disordered" evidence="7">
    <location>
        <begin position="22"/>
        <end position="43"/>
    </location>
</feature>
<comment type="caution">
    <text evidence="8">The sequence shown here is derived from an EMBL/GenBank/DDBJ whole genome shotgun (WGS) entry which is preliminary data.</text>
</comment>
<dbReference type="InterPro" id="IPR016067">
    <property type="entry name" value="S-AdoMet_deCO2ase_core"/>
</dbReference>
<dbReference type="InterPro" id="IPR001985">
    <property type="entry name" value="S-AdoMet_decarboxylase_euk"/>
</dbReference>
<evidence type="ECO:0000256" key="7">
    <source>
        <dbReference type="SAM" id="MobiDB-lite"/>
    </source>
</evidence>
<keyword evidence="6" id="KW-0456">Lyase</keyword>
<keyword evidence="6" id="KW-0949">S-adenosyl-L-methionine</keyword>
<evidence type="ECO:0000256" key="3">
    <source>
        <dbReference type="ARBA" id="ARBA00023066"/>
    </source>
</evidence>
<reference evidence="8 9" key="1">
    <citation type="submission" date="2020-10" db="EMBL/GenBank/DDBJ databases">
        <authorList>
            <person name="Klimov P.B."/>
            <person name="Dyachkov S.M."/>
            <person name="Chetverikov P.E."/>
        </authorList>
    </citation>
    <scope>NUCLEOTIDE SEQUENCE [LARGE SCALE GENOMIC DNA]</scope>
    <source>
        <strain evidence="8">BMOC 18-1129-001#AD2665</strain>
        <tissue evidence="8">Entire mites</tissue>
    </source>
</reference>
<feature type="compositionally biased region" description="Low complexity" evidence="7">
    <location>
        <begin position="22"/>
        <end position="36"/>
    </location>
</feature>
<dbReference type="Proteomes" id="UP000825002">
    <property type="component" value="Unassembled WGS sequence"/>
</dbReference>
<evidence type="ECO:0000256" key="2">
    <source>
        <dbReference type="ARBA" id="ARBA00008466"/>
    </source>
</evidence>
<comment type="catalytic activity">
    <reaction evidence="5 6">
        <text>S-adenosyl-L-methionine + H(+) = S-adenosyl 3-(methylsulfanyl)propylamine + CO2</text>
        <dbReference type="Rhea" id="RHEA:15981"/>
        <dbReference type="ChEBI" id="CHEBI:15378"/>
        <dbReference type="ChEBI" id="CHEBI:16526"/>
        <dbReference type="ChEBI" id="CHEBI:57443"/>
        <dbReference type="ChEBI" id="CHEBI:59789"/>
        <dbReference type="EC" id="4.1.1.50"/>
    </reaction>
</comment>
<dbReference type="PANTHER" id="PTHR11570">
    <property type="entry name" value="S-ADENOSYLMETHIONINE DECARBOXYLASE"/>
    <property type="match status" value="1"/>
</dbReference>
<keyword evidence="6" id="KW-0704">Schiff base</keyword>
<evidence type="ECO:0000256" key="4">
    <source>
        <dbReference type="ARBA" id="ARBA00023115"/>
    </source>
</evidence>
<evidence type="ECO:0000313" key="8">
    <source>
        <dbReference type="EMBL" id="KAG9510876.1"/>
    </source>
</evidence>
<comment type="cofactor">
    <cofactor evidence="6">
        <name>pyruvate</name>
        <dbReference type="ChEBI" id="CHEBI:15361"/>
    </cofactor>
    <text evidence="6">Binds 1 pyruvoyl group covalently per subunit.</text>
</comment>
<keyword evidence="9" id="KW-1185">Reference proteome</keyword>
<dbReference type="PANTHER" id="PTHR11570:SF0">
    <property type="entry name" value="S-ADENOSYLMETHIONINE DECARBOXYLASE PROENZYME"/>
    <property type="match status" value="1"/>
</dbReference>